<accession>R9BRZ3</accession>
<evidence type="ECO:0000313" key="1">
    <source>
        <dbReference type="EMBL" id="EOR19787.1"/>
    </source>
</evidence>
<dbReference type="RefSeq" id="WP_016209230.1">
    <property type="nucleotide sequence ID" value="NZ_ASRV01000305.1"/>
</dbReference>
<evidence type="ECO:0000313" key="2">
    <source>
        <dbReference type="Proteomes" id="UP000013988"/>
    </source>
</evidence>
<protein>
    <submittedName>
        <fullName evidence="1">Uncharacterized protein</fullName>
    </submittedName>
</protein>
<comment type="caution">
    <text evidence="1">The sequence shown here is derived from an EMBL/GenBank/DDBJ whole genome shotgun (WGS) entry which is preliminary data.</text>
</comment>
<dbReference type="AlphaFoldDB" id="R9BRZ3"/>
<sequence length="91" mass="10341">IEINAEIPEEVTILVAPYWNVNLLVVLSENIKCSILVAPYWNVNRAPNTLLKEGKDILVAPYWNVNIRYIAYSGSEPTYISSTILECKFIL</sequence>
<organism evidence="1 2">
    <name type="scientific">Clostridium sartagoforme AAU1</name>
    <dbReference type="NCBI Taxonomy" id="1202534"/>
    <lineage>
        <taxon>Bacteria</taxon>
        <taxon>Bacillati</taxon>
        <taxon>Bacillota</taxon>
        <taxon>Clostridia</taxon>
        <taxon>Eubacteriales</taxon>
        <taxon>Clostridiaceae</taxon>
        <taxon>Clostridium</taxon>
    </lineage>
</organism>
<dbReference type="EMBL" id="ASRV01000305">
    <property type="protein sequence ID" value="EOR19787.1"/>
    <property type="molecule type" value="Genomic_DNA"/>
</dbReference>
<reference evidence="1 2" key="1">
    <citation type="submission" date="2013-03" db="EMBL/GenBank/DDBJ databases">
        <title>Whole genome shotgun sequencing of Clostridium sartagoforme AAU1.</title>
        <authorList>
            <person name="Joshi C.G."/>
            <person name="Duggirala S.M."/>
            <person name="Nathani N.M."/>
            <person name="Bhatt V.D."/>
            <person name="Patel A.K."/>
            <person name="Pandya P.R."/>
            <person name="KaPatel J.A."/>
        </authorList>
    </citation>
    <scope>NUCLEOTIDE SEQUENCE [LARGE SCALE GENOMIC DNA]</scope>
    <source>
        <strain evidence="1 2">AAU1</strain>
    </source>
</reference>
<proteinExistence type="predicted"/>
<name>R9BRZ3_9CLOT</name>
<keyword evidence="2" id="KW-1185">Reference proteome</keyword>
<gene>
    <name evidence="1" type="ORF">A500_20200</name>
</gene>
<feature type="non-terminal residue" evidence="1">
    <location>
        <position position="1"/>
    </location>
</feature>
<dbReference type="Proteomes" id="UP000013988">
    <property type="component" value="Unassembled WGS sequence"/>
</dbReference>